<evidence type="ECO:0000313" key="3">
    <source>
        <dbReference type="WBParaSite" id="ALUE_0001165501-mRNA-1"/>
    </source>
</evidence>
<reference evidence="3" key="1">
    <citation type="submission" date="2017-02" db="UniProtKB">
        <authorList>
            <consortium name="WormBaseParasite"/>
        </authorList>
    </citation>
    <scope>IDENTIFICATION</scope>
</reference>
<dbReference type="Proteomes" id="UP000036681">
    <property type="component" value="Unplaced"/>
</dbReference>
<dbReference type="AlphaFoldDB" id="A0A0M3I4F1"/>
<name>A0A0M3I4F1_ASCLU</name>
<feature type="region of interest" description="Disordered" evidence="1">
    <location>
        <begin position="117"/>
        <end position="136"/>
    </location>
</feature>
<keyword evidence="2" id="KW-1185">Reference proteome</keyword>
<evidence type="ECO:0000313" key="2">
    <source>
        <dbReference type="Proteomes" id="UP000036681"/>
    </source>
</evidence>
<organism evidence="2 3">
    <name type="scientific">Ascaris lumbricoides</name>
    <name type="common">Giant roundworm</name>
    <dbReference type="NCBI Taxonomy" id="6252"/>
    <lineage>
        <taxon>Eukaryota</taxon>
        <taxon>Metazoa</taxon>
        <taxon>Ecdysozoa</taxon>
        <taxon>Nematoda</taxon>
        <taxon>Chromadorea</taxon>
        <taxon>Rhabditida</taxon>
        <taxon>Spirurina</taxon>
        <taxon>Ascaridomorpha</taxon>
        <taxon>Ascaridoidea</taxon>
        <taxon>Ascarididae</taxon>
        <taxon>Ascaris</taxon>
    </lineage>
</organism>
<evidence type="ECO:0000256" key="1">
    <source>
        <dbReference type="SAM" id="MobiDB-lite"/>
    </source>
</evidence>
<accession>A0A0M3I4F1</accession>
<proteinExistence type="predicted"/>
<sequence>MTKLGSSAFSEHHRRCLPKGVTLFAYTETIVAYMTFSKKAILFEDRYECMRISKQSKEGIRHYANRVKVAARNLKFKEFAKKQFAGLIALAGIKGPNDESLRTWMAQSRRQQLRQIHRNEGRLTPNHPLRRRVEYR</sequence>
<protein>
    <submittedName>
        <fullName evidence="3">Transposase</fullName>
    </submittedName>
</protein>
<dbReference type="WBParaSite" id="ALUE_0001165501-mRNA-1">
    <property type="protein sequence ID" value="ALUE_0001165501-mRNA-1"/>
    <property type="gene ID" value="ALUE_0001165501"/>
</dbReference>